<evidence type="ECO:0000256" key="1">
    <source>
        <dbReference type="SAM" id="MobiDB-lite"/>
    </source>
</evidence>
<keyword evidence="3" id="KW-1185">Reference proteome</keyword>
<protein>
    <submittedName>
        <fullName evidence="2">Uncharacterized protein</fullName>
    </submittedName>
</protein>
<proteinExistence type="predicted"/>
<sequence length="122" mass="13473">MAHMPNKIDSKPLPIKHSGSFHNYNGGHAPSCPAVPLPRANSCKRPATQSCNTTPRHLANGRLAGAGYHGGYDHEAVGEKHWGEILERTVSSMSLQNMQRIYRNDSISHPELRLNSASNWHI</sequence>
<dbReference type="Proteomes" id="UP001381693">
    <property type="component" value="Unassembled WGS sequence"/>
</dbReference>
<dbReference type="AlphaFoldDB" id="A0AAN9A411"/>
<dbReference type="EMBL" id="JAXCGZ010006330">
    <property type="protein sequence ID" value="KAK7079851.1"/>
    <property type="molecule type" value="Genomic_DNA"/>
</dbReference>
<comment type="caution">
    <text evidence="2">The sequence shown here is derived from an EMBL/GenBank/DDBJ whole genome shotgun (WGS) entry which is preliminary data.</text>
</comment>
<reference evidence="2 3" key="1">
    <citation type="submission" date="2023-11" db="EMBL/GenBank/DDBJ databases">
        <title>Halocaridina rubra genome assembly.</title>
        <authorList>
            <person name="Smith C."/>
        </authorList>
    </citation>
    <scope>NUCLEOTIDE SEQUENCE [LARGE SCALE GENOMIC DNA]</scope>
    <source>
        <strain evidence="2">EP-1</strain>
        <tissue evidence="2">Whole</tissue>
    </source>
</reference>
<organism evidence="2 3">
    <name type="scientific">Halocaridina rubra</name>
    <name type="common">Hawaiian red shrimp</name>
    <dbReference type="NCBI Taxonomy" id="373956"/>
    <lineage>
        <taxon>Eukaryota</taxon>
        <taxon>Metazoa</taxon>
        <taxon>Ecdysozoa</taxon>
        <taxon>Arthropoda</taxon>
        <taxon>Crustacea</taxon>
        <taxon>Multicrustacea</taxon>
        <taxon>Malacostraca</taxon>
        <taxon>Eumalacostraca</taxon>
        <taxon>Eucarida</taxon>
        <taxon>Decapoda</taxon>
        <taxon>Pleocyemata</taxon>
        <taxon>Caridea</taxon>
        <taxon>Atyoidea</taxon>
        <taxon>Atyidae</taxon>
        <taxon>Halocaridina</taxon>
    </lineage>
</organism>
<accession>A0AAN9A411</accession>
<feature type="compositionally biased region" description="Basic and acidic residues" evidence="1">
    <location>
        <begin position="1"/>
        <end position="10"/>
    </location>
</feature>
<feature type="region of interest" description="Disordered" evidence="1">
    <location>
        <begin position="1"/>
        <end position="62"/>
    </location>
</feature>
<gene>
    <name evidence="2" type="ORF">SK128_024669</name>
</gene>
<evidence type="ECO:0000313" key="3">
    <source>
        <dbReference type="Proteomes" id="UP001381693"/>
    </source>
</evidence>
<name>A0AAN9A411_HALRR</name>
<evidence type="ECO:0000313" key="2">
    <source>
        <dbReference type="EMBL" id="KAK7079851.1"/>
    </source>
</evidence>